<dbReference type="Gene3D" id="2.60.120.200">
    <property type="match status" value="1"/>
</dbReference>
<protein>
    <submittedName>
        <fullName evidence="2">DUF6701 domain-containing protein</fullName>
    </submittedName>
</protein>
<dbReference type="InterPro" id="IPR046524">
    <property type="entry name" value="DUF6701"/>
</dbReference>
<dbReference type="RefSeq" id="WP_248933895.1">
    <property type="nucleotide sequence ID" value="NZ_JAKILF010000001.1"/>
</dbReference>
<evidence type="ECO:0000313" key="3">
    <source>
        <dbReference type="Proteomes" id="UP001595621"/>
    </source>
</evidence>
<name>A0ABV7GF28_9GAMM</name>
<comment type="caution">
    <text evidence="2">The sequence shown here is derived from an EMBL/GenBank/DDBJ whole genome shotgun (WGS) entry which is preliminary data.</text>
</comment>
<accession>A0ABV7GF28</accession>
<organism evidence="2 3">
    <name type="scientific">Shewanella submarina</name>
    <dbReference type="NCBI Taxonomy" id="2016376"/>
    <lineage>
        <taxon>Bacteria</taxon>
        <taxon>Pseudomonadati</taxon>
        <taxon>Pseudomonadota</taxon>
        <taxon>Gammaproteobacteria</taxon>
        <taxon>Alteromonadales</taxon>
        <taxon>Shewanellaceae</taxon>
        <taxon>Shewanella</taxon>
    </lineage>
</organism>
<dbReference type="EMBL" id="JBHRTD010000018">
    <property type="protein sequence ID" value="MFC3139965.1"/>
    <property type="molecule type" value="Genomic_DNA"/>
</dbReference>
<dbReference type="InterPro" id="IPR013320">
    <property type="entry name" value="ConA-like_dom_sf"/>
</dbReference>
<evidence type="ECO:0000259" key="1">
    <source>
        <dbReference type="Pfam" id="PF20419"/>
    </source>
</evidence>
<dbReference type="Pfam" id="PF20419">
    <property type="entry name" value="DUF6701"/>
    <property type="match status" value="1"/>
</dbReference>
<evidence type="ECO:0000313" key="2">
    <source>
        <dbReference type="EMBL" id="MFC3139965.1"/>
    </source>
</evidence>
<gene>
    <name evidence="2" type="ORF">ACFOE0_17545</name>
</gene>
<feature type="domain" description="DUF6701" evidence="1">
    <location>
        <begin position="792"/>
        <end position="1393"/>
    </location>
</feature>
<dbReference type="SUPFAM" id="SSF49899">
    <property type="entry name" value="Concanavalin A-like lectins/glucanases"/>
    <property type="match status" value="1"/>
</dbReference>
<proteinExistence type="predicted"/>
<reference evidence="3" key="1">
    <citation type="journal article" date="2019" name="Int. J. Syst. Evol. Microbiol.">
        <title>The Global Catalogue of Microorganisms (GCM) 10K type strain sequencing project: providing services to taxonomists for standard genome sequencing and annotation.</title>
        <authorList>
            <consortium name="The Broad Institute Genomics Platform"/>
            <consortium name="The Broad Institute Genome Sequencing Center for Infectious Disease"/>
            <person name="Wu L."/>
            <person name="Ma J."/>
        </authorList>
    </citation>
    <scope>NUCLEOTIDE SEQUENCE [LARGE SCALE GENOMIC DNA]</scope>
    <source>
        <strain evidence="3">KCTC 52277</strain>
    </source>
</reference>
<keyword evidence="3" id="KW-1185">Reference proteome</keyword>
<sequence>MPPPGVMVPPLNNFTCPKNGTCPFTPGDYDYDTGQFENSSSLTTSGTTTRLYFNTLNLTNSFINTSGPGENLFIYVSGNLNVAGKNQVNAIIYVDGNVNYSGQATLEGALAAGGNLNVSGRADVTYDADAVANADLSGLCGDGQPAFDLQFGTTSGRSVTFDRAFESGVTPLVFLMPTIDVSSPSSDGPASLFLTSVSNTGFSFTQEQSPSSVTTANSMTDVSWIAVTPGSYTLSDGTPLVAGTLTTNAVTSEYQSNYDSVSLDSGLNVALHQLQTDNNSSCWSTSIGLLNSGSLSLALDLSDAWNGAGYCIPGAVLPANVNDEEIAYLATSAGNGTITVDGTDIQYDFANFNTGSGPTLSDQCNARSSLTGFTGLPSLVGKKTSRNGLDGGWLRRCYLSASSVSMVVDEDEYWDSERNHNQENYSIVALEVKQDPPVLQCVNDDFSAGLSSDSWDVTVPAGVTSPYVTGGRLRITEDATNQAAALTLRKLFPADANYVVVEFDYYGWSPNFGGGADGMAVIFSDGSVTPEPGSFGGSLGYAQRNNGDAGFAGGWLGVGFDEWGNFANPTEGRVGGPGSRPQAVSIRGSEASNYNYLTGTAANLSPNLDLRGTSTPGPGHRYRITLDSRITGSTEVLVERDINNGSGYFNLIPGFDAQAASGQGAVPADFFLSFTGSTGDVSNNHEIDNLQVCAIKMNDLDSQVHHFEFEYSATPLTCTPEVMTLKACADASCSQLVTDSVSAVLSVDDANAARWQTSTVNLTNGSAQVSLQGLNTSPVTIGISSSTPAADNPVLCSRNGAVATAAQCSFSFADSGFLIDVPDKLAGQPVTANITAVRSSDNALVCTPAFASVSKDIEFWSGYNSPSAPVPVGSEPQIALFGNDIGRTQASSTTITTTFDAQGQAQLTLDYPDAGRVSLNASYSGAVGDDDEGLTLTGSGSFVSAPVGLCVSTESTCSAADATCPVFKRAGETFKLNVSGRAWVAADDGDLCNNPVTPNYAHTGIQLGSQLVAPVGGANGVTGLTSYDHTISGTGQQELEQSVSEVGVFRFSATPPADYLGSSSAVADIPAAVSEPVGRFVPAEFLLSAVSLIPACGSGGAAFSYMGQEFSVSFTATARNLQQAQTQNFVTSASSAANFANATALLAAENANSGVDMAARLSSVPTLSWINGVATVTGHAVSFNRPTAPGVDGPFVSLDTGIIIQDGDGVAEMVNPDMDAGSSGVCSGASCTSVKLGSQQLLFGRLTMDNVYGPETEVLQMPLRAEYWNGSNWAVNLMDSCTAEGSGISGFNPALLSSVDDSNGYSYDPDLAGGQAITRSGSGPLVQGQSNLLWQSTGSSLYRGWIQAPLASPSWLKFYWNWDGSSPTLAQDPRSSAYFGTFRGHDKKLHWREQ</sequence>
<dbReference type="Proteomes" id="UP001595621">
    <property type="component" value="Unassembled WGS sequence"/>
</dbReference>